<reference evidence="1" key="1">
    <citation type="submission" date="2020-08" db="EMBL/GenBank/DDBJ databases">
        <title>Multicomponent nature underlies the extraordinary mechanical properties of spider dragline silk.</title>
        <authorList>
            <person name="Kono N."/>
            <person name="Nakamura H."/>
            <person name="Mori M."/>
            <person name="Yoshida Y."/>
            <person name="Ohtoshi R."/>
            <person name="Malay A.D."/>
            <person name="Moran D.A.P."/>
            <person name="Tomita M."/>
            <person name="Numata K."/>
            <person name="Arakawa K."/>
        </authorList>
    </citation>
    <scope>NUCLEOTIDE SEQUENCE</scope>
</reference>
<comment type="caution">
    <text evidence="1">The sequence shown here is derived from an EMBL/GenBank/DDBJ whole genome shotgun (WGS) entry which is preliminary data.</text>
</comment>
<organism evidence="1 2">
    <name type="scientific">Trichonephila clavipes</name>
    <name type="common">Golden silk orbweaver</name>
    <name type="synonym">Nephila clavipes</name>
    <dbReference type="NCBI Taxonomy" id="2585209"/>
    <lineage>
        <taxon>Eukaryota</taxon>
        <taxon>Metazoa</taxon>
        <taxon>Ecdysozoa</taxon>
        <taxon>Arthropoda</taxon>
        <taxon>Chelicerata</taxon>
        <taxon>Arachnida</taxon>
        <taxon>Araneae</taxon>
        <taxon>Araneomorphae</taxon>
        <taxon>Entelegynae</taxon>
        <taxon>Araneoidea</taxon>
        <taxon>Nephilidae</taxon>
        <taxon>Trichonephila</taxon>
    </lineage>
</organism>
<protein>
    <submittedName>
        <fullName evidence="1">Uncharacterized protein</fullName>
    </submittedName>
</protein>
<keyword evidence="2" id="KW-1185">Reference proteome</keyword>
<sequence length="242" mass="27691">MSAKLAWELTWGIYVRLTSPDRNICSCTSAPMVTYTEMGTVDLGPHGLLRQEFSLAQNFISFVPLYVCTDMLDSPDLLTNESEIHSLPNCGYFVWLGSSAKTPQFLQKFPVALIWSPTRPNRSPKMMPTWLYHQHAAKSLLNRHYNACVISWHKFFYAFFIEGCRLCLQPVGNIFFQLFAIVEVFTGKERLEMTATAGSDVVQSGRPIFDDFFQHLWPYIGSNTANVVFQIVKRLCLIRIDQ</sequence>
<evidence type="ECO:0000313" key="1">
    <source>
        <dbReference type="EMBL" id="GFY28603.1"/>
    </source>
</evidence>
<gene>
    <name evidence="1" type="ORF">TNCV_4150341</name>
</gene>
<proteinExistence type="predicted"/>
<dbReference type="Proteomes" id="UP000887159">
    <property type="component" value="Unassembled WGS sequence"/>
</dbReference>
<dbReference type="EMBL" id="BMAU01021385">
    <property type="protein sequence ID" value="GFY28603.1"/>
    <property type="molecule type" value="Genomic_DNA"/>
</dbReference>
<accession>A0A8X6W5H2</accession>
<name>A0A8X6W5H2_TRICX</name>
<evidence type="ECO:0000313" key="2">
    <source>
        <dbReference type="Proteomes" id="UP000887159"/>
    </source>
</evidence>
<dbReference type="AlphaFoldDB" id="A0A8X6W5H2"/>